<reference evidence="3" key="1">
    <citation type="journal article" date="2013" name="Nature">
        <title>Draft genome of the wheat A-genome progenitor Triticum urartu.</title>
        <authorList>
            <person name="Ling H.Q."/>
            <person name="Zhao S."/>
            <person name="Liu D."/>
            <person name="Wang J."/>
            <person name="Sun H."/>
            <person name="Zhang C."/>
            <person name="Fan H."/>
            <person name="Li D."/>
            <person name="Dong L."/>
            <person name="Tao Y."/>
            <person name="Gao C."/>
            <person name="Wu H."/>
            <person name="Li Y."/>
            <person name="Cui Y."/>
            <person name="Guo X."/>
            <person name="Zheng S."/>
            <person name="Wang B."/>
            <person name="Yu K."/>
            <person name="Liang Q."/>
            <person name="Yang W."/>
            <person name="Lou X."/>
            <person name="Chen J."/>
            <person name="Feng M."/>
            <person name="Jian J."/>
            <person name="Zhang X."/>
            <person name="Luo G."/>
            <person name="Jiang Y."/>
            <person name="Liu J."/>
            <person name="Wang Z."/>
            <person name="Sha Y."/>
            <person name="Zhang B."/>
            <person name="Wu H."/>
            <person name="Tang D."/>
            <person name="Shen Q."/>
            <person name="Xue P."/>
            <person name="Zou S."/>
            <person name="Wang X."/>
            <person name="Liu X."/>
            <person name="Wang F."/>
            <person name="Yang Y."/>
            <person name="An X."/>
            <person name="Dong Z."/>
            <person name="Zhang K."/>
            <person name="Zhang X."/>
            <person name="Luo M.C."/>
            <person name="Dvorak J."/>
            <person name="Tong Y."/>
            <person name="Wang J."/>
            <person name="Yang H."/>
            <person name="Li Z."/>
            <person name="Wang D."/>
            <person name="Zhang A."/>
            <person name="Wang J."/>
        </authorList>
    </citation>
    <scope>NUCLEOTIDE SEQUENCE</scope>
    <source>
        <strain evidence="3">cv. G1812</strain>
    </source>
</reference>
<dbReference type="EnsemblPlants" id="TuG1812G0200001142.01.T01">
    <property type="protein sequence ID" value="TuG1812G0200001142.01.T01"/>
    <property type="gene ID" value="TuG1812G0200001142.01"/>
</dbReference>
<feature type="compositionally biased region" description="Low complexity" evidence="1">
    <location>
        <begin position="44"/>
        <end position="69"/>
    </location>
</feature>
<keyword evidence="3" id="KW-1185">Reference proteome</keyword>
<dbReference type="Proteomes" id="UP000015106">
    <property type="component" value="Chromosome 2"/>
</dbReference>
<proteinExistence type="predicted"/>
<accession>A0A8R7PAI5</accession>
<protein>
    <submittedName>
        <fullName evidence="2">Uncharacterized protein</fullName>
    </submittedName>
</protein>
<evidence type="ECO:0000313" key="2">
    <source>
        <dbReference type="EnsemblPlants" id="TuG1812G0200001142.01.T01"/>
    </source>
</evidence>
<evidence type="ECO:0000256" key="1">
    <source>
        <dbReference type="SAM" id="MobiDB-lite"/>
    </source>
</evidence>
<reference evidence="2" key="2">
    <citation type="submission" date="2018-03" db="EMBL/GenBank/DDBJ databases">
        <title>The Triticum urartu genome reveals the dynamic nature of wheat genome evolution.</title>
        <authorList>
            <person name="Ling H."/>
            <person name="Ma B."/>
            <person name="Shi X."/>
            <person name="Liu H."/>
            <person name="Dong L."/>
            <person name="Sun H."/>
            <person name="Cao Y."/>
            <person name="Gao Q."/>
            <person name="Zheng S."/>
            <person name="Li Y."/>
            <person name="Yu Y."/>
            <person name="Du H."/>
            <person name="Qi M."/>
            <person name="Li Y."/>
            <person name="Yu H."/>
            <person name="Cui Y."/>
            <person name="Wang N."/>
            <person name="Chen C."/>
            <person name="Wu H."/>
            <person name="Zhao Y."/>
            <person name="Zhang J."/>
            <person name="Li Y."/>
            <person name="Zhou W."/>
            <person name="Zhang B."/>
            <person name="Hu W."/>
            <person name="Eijk M."/>
            <person name="Tang J."/>
            <person name="Witsenboer H."/>
            <person name="Zhao S."/>
            <person name="Li Z."/>
            <person name="Zhang A."/>
            <person name="Wang D."/>
            <person name="Liang C."/>
        </authorList>
    </citation>
    <scope>NUCLEOTIDE SEQUENCE [LARGE SCALE GENOMIC DNA]</scope>
    <source>
        <strain evidence="2">cv. G1812</strain>
    </source>
</reference>
<organism evidence="2 3">
    <name type="scientific">Triticum urartu</name>
    <name type="common">Red wild einkorn</name>
    <name type="synonym">Crithodium urartu</name>
    <dbReference type="NCBI Taxonomy" id="4572"/>
    <lineage>
        <taxon>Eukaryota</taxon>
        <taxon>Viridiplantae</taxon>
        <taxon>Streptophyta</taxon>
        <taxon>Embryophyta</taxon>
        <taxon>Tracheophyta</taxon>
        <taxon>Spermatophyta</taxon>
        <taxon>Magnoliopsida</taxon>
        <taxon>Liliopsida</taxon>
        <taxon>Poales</taxon>
        <taxon>Poaceae</taxon>
        <taxon>BOP clade</taxon>
        <taxon>Pooideae</taxon>
        <taxon>Triticodae</taxon>
        <taxon>Triticeae</taxon>
        <taxon>Triticinae</taxon>
        <taxon>Triticum</taxon>
    </lineage>
</organism>
<sequence length="75" mass="8321">ASSAGGSGWSWQRHLQWRRRTSSTRRGDISKVPRHHIPSPTLASPQKRSSPPVPPVKLSLEVRTSWSPTPSFPSP</sequence>
<name>A0A8R7PAI5_TRIUA</name>
<dbReference type="Gramene" id="TuG1812G0200001142.01.T01">
    <property type="protein sequence ID" value="TuG1812G0200001142.01.T01"/>
    <property type="gene ID" value="TuG1812G0200001142.01"/>
</dbReference>
<evidence type="ECO:0000313" key="3">
    <source>
        <dbReference type="Proteomes" id="UP000015106"/>
    </source>
</evidence>
<dbReference type="AlphaFoldDB" id="A0A8R7PAI5"/>
<feature type="region of interest" description="Disordered" evidence="1">
    <location>
        <begin position="1"/>
        <end position="75"/>
    </location>
</feature>
<reference evidence="2" key="3">
    <citation type="submission" date="2022-06" db="UniProtKB">
        <authorList>
            <consortium name="EnsemblPlants"/>
        </authorList>
    </citation>
    <scope>IDENTIFICATION</scope>
</reference>